<accession>A0A087BCU3</accession>
<dbReference type="SUPFAM" id="SSF55729">
    <property type="entry name" value="Acyl-CoA N-acyltransferases (Nat)"/>
    <property type="match status" value="1"/>
</dbReference>
<organism evidence="2 3">
    <name type="scientific">Bifidobacterium magnum</name>
    <dbReference type="NCBI Taxonomy" id="1692"/>
    <lineage>
        <taxon>Bacteria</taxon>
        <taxon>Bacillati</taxon>
        <taxon>Actinomycetota</taxon>
        <taxon>Actinomycetes</taxon>
        <taxon>Bifidobacteriales</taxon>
        <taxon>Bifidobacteriaceae</taxon>
        <taxon>Bifidobacterium</taxon>
    </lineage>
</organism>
<feature type="domain" description="N-acetyltransferase" evidence="1">
    <location>
        <begin position="5"/>
        <end position="203"/>
    </location>
</feature>
<evidence type="ECO:0000313" key="2">
    <source>
        <dbReference type="EMBL" id="KFI68843.1"/>
    </source>
</evidence>
<dbReference type="CDD" id="cd04301">
    <property type="entry name" value="NAT_SF"/>
    <property type="match status" value="1"/>
</dbReference>
<proteinExistence type="predicted"/>
<keyword evidence="3" id="KW-1185">Reference proteome</keyword>
<dbReference type="Gene3D" id="3.40.630.30">
    <property type="match status" value="1"/>
</dbReference>
<dbReference type="STRING" id="1692.BMAGN_0720"/>
<dbReference type="Proteomes" id="UP000029052">
    <property type="component" value="Unassembled WGS sequence"/>
</dbReference>
<dbReference type="eggNOG" id="COG1246">
    <property type="taxonomic scope" value="Bacteria"/>
</dbReference>
<gene>
    <name evidence="2" type="ORF">BMAGN_0720</name>
</gene>
<name>A0A087BCU3_9BIFI</name>
<comment type="caution">
    <text evidence="2">The sequence shown here is derived from an EMBL/GenBank/DDBJ whole genome shotgun (WGS) entry which is preliminary data.</text>
</comment>
<dbReference type="EMBL" id="JGZB01000003">
    <property type="protein sequence ID" value="KFI68843.1"/>
    <property type="molecule type" value="Genomic_DNA"/>
</dbReference>
<dbReference type="PROSITE" id="PS51186">
    <property type="entry name" value="GNAT"/>
    <property type="match status" value="1"/>
</dbReference>
<evidence type="ECO:0000259" key="1">
    <source>
        <dbReference type="PROSITE" id="PS51186"/>
    </source>
</evidence>
<dbReference type="AlphaFoldDB" id="A0A087BCU3"/>
<evidence type="ECO:0000313" key="3">
    <source>
        <dbReference type="Proteomes" id="UP000029052"/>
    </source>
</evidence>
<dbReference type="GO" id="GO:0016747">
    <property type="term" value="F:acyltransferase activity, transferring groups other than amino-acyl groups"/>
    <property type="evidence" value="ECO:0007669"/>
    <property type="project" value="InterPro"/>
</dbReference>
<dbReference type="RefSeq" id="WP_026501905.1">
    <property type="nucleotide sequence ID" value="NZ_JGZB01000003.1"/>
</dbReference>
<protein>
    <submittedName>
        <fullName evidence="2">Acetyltransferase, GNAT family</fullName>
    </submittedName>
</protein>
<dbReference type="InterPro" id="IPR000182">
    <property type="entry name" value="GNAT_dom"/>
</dbReference>
<keyword evidence="2" id="KW-0808">Transferase</keyword>
<dbReference type="Pfam" id="PF00583">
    <property type="entry name" value="Acetyltransf_1"/>
    <property type="match status" value="1"/>
</dbReference>
<sequence length="234" mass="26478">MTETVTYRTMTRDDYSALINMVCNAWYNDNECDWATAHRAAEIDFEYALARTTTAQVAVVAGRVVGVILGRIDSLETRPAVNKHHTNTLKLMAGLVTSQEGRVLAHRLKEMKRANEAMLKAAKREGHAYDAEVVLFMVDPDVQGQGIGAHLFDWLLDQFKANGVKNYFLMTDTTSDYSFYDHKGMNRVQQEPMTPFPMPQPLSEDERIEEHLHAFMYDSEVDASNEGVNPLGRD</sequence>
<reference evidence="2 3" key="1">
    <citation type="submission" date="2014-03" db="EMBL/GenBank/DDBJ databases">
        <title>Genomics of Bifidobacteria.</title>
        <authorList>
            <person name="Ventura M."/>
            <person name="Milani C."/>
            <person name="Lugli G.A."/>
        </authorList>
    </citation>
    <scope>NUCLEOTIDE SEQUENCE [LARGE SCALE GENOMIC DNA]</scope>
    <source>
        <strain evidence="2 3">LMG 11591</strain>
    </source>
</reference>
<dbReference type="InterPro" id="IPR016181">
    <property type="entry name" value="Acyl_CoA_acyltransferase"/>
</dbReference>